<dbReference type="InterPro" id="IPR011042">
    <property type="entry name" value="6-blade_b-propeller_TolB-like"/>
</dbReference>
<dbReference type="AlphaFoldDB" id="A0A518DUK6"/>
<feature type="domain" description="SGNH hydrolase-type esterase" evidence="2">
    <location>
        <begin position="44"/>
        <end position="235"/>
    </location>
</feature>
<evidence type="ECO:0000313" key="5">
    <source>
        <dbReference type="Proteomes" id="UP000317648"/>
    </source>
</evidence>
<dbReference type="Pfam" id="PF13472">
    <property type="entry name" value="Lipase_GDSL_2"/>
    <property type="match status" value="1"/>
</dbReference>
<dbReference type="OrthoDB" id="228131at2"/>
<reference evidence="4 5" key="1">
    <citation type="submission" date="2019-02" db="EMBL/GenBank/DDBJ databases">
        <title>Deep-cultivation of Planctomycetes and their phenomic and genomic characterization uncovers novel biology.</title>
        <authorList>
            <person name="Wiegand S."/>
            <person name="Jogler M."/>
            <person name="Boedeker C."/>
            <person name="Pinto D."/>
            <person name="Vollmers J."/>
            <person name="Rivas-Marin E."/>
            <person name="Kohn T."/>
            <person name="Peeters S.H."/>
            <person name="Heuer A."/>
            <person name="Rast P."/>
            <person name="Oberbeckmann S."/>
            <person name="Bunk B."/>
            <person name="Jeske O."/>
            <person name="Meyerdierks A."/>
            <person name="Storesund J.E."/>
            <person name="Kallscheuer N."/>
            <person name="Luecker S."/>
            <person name="Lage O.M."/>
            <person name="Pohl T."/>
            <person name="Merkel B.J."/>
            <person name="Hornburger P."/>
            <person name="Mueller R.-W."/>
            <person name="Bruemmer F."/>
            <person name="Labrenz M."/>
            <person name="Spormann A.M."/>
            <person name="Op den Camp H."/>
            <person name="Overmann J."/>
            <person name="Amann R."/>
            <person name="Jetten M.S.M."/>
            <person name="Mascher T."/>
            <person name="Medema M.H."/>
            <person name="Devos D.P."/>
            <person name="Kaster A.-K."/>
            <person name="Ovreas L."/>
            <person name="Rohde M."/>
            <person name="Galperin M.Y."/>
            <person name="Jogler C."/>
        </authorList>
    </citation>
    <scope>NUCLEOTIDE SEQUENCE [LARGE SCALE GENOMIC DNA]</scope>
    <source>
        <strain evidence="4 5">Pla85_3_4</strain>
    </source>
</reference>
<evidence type="ECO:0000313" key="4">
    <source>
        <dbReference type="EMBL" id="QDU95515.1"/>
    </source>
</evidence>
<keyword evidence="5" id="KW-1185">Reference proteome</keyword>
<dbReference type="Pfam" id="PF23500">
    <property type="entry name" value="DUF7133"/>
    <property type="match status" value="1"/>
</dbReference>
<dbReference type="InterPro" id="IPR036514">
    <property type="entry name" value="SGNH_hydro_sf"/>
</dbReference>
<dbReference type="Proteomes" id="UP000317648">
    <property type="component" value="Chromosome"/>
</dbReference>
<evidence type="ECO:0000256" key="1">
    <source>
        <dbReference type="SAM" id="SignalP"/>
    </source>
</evidence>
<accession>A0A518DUK6</accession>
<dbReference type="Gene3D" id="3.40.50.1110">
    <property type="entry name" value="SGNH hydrolase"/>
    <property type="match status" value="1"/>
</dbReference>
<protein>
    <submittedName>
        <fullName evidence="4">Membrane bound L-sorbosone dehydrogenase</fullName>
    </submittedName>
</protein>
<sequence length="880" mass="98685" precursor="true">MLLRTSCASLLFLLLAIPPAFAGPPTSLELQQGDTICLVGNTLAEREQYFGYVEARWHARFPQMQLSVRNMGWSADELDLRPRSKDFGTNDEQLRQAGADVVLAFFGFNESFQGPDGVAAFQADLAAYLKHLRSQKYNGETAPRIALVSPIPFENLGVANLPDGAAVNENLKLYTAAMAETAAAENVPFVDLFTPVLAKLKTPKTLAPRAIRNAIDLGDGHWTFNGVHLTDNGYRQLAPILDEGLFGAWPAGATAPSEDLLAAVQEKDFQWFHKFRAVNGFYIYGGRKNPFGVRSFPQEMEKLVEMTALRDRRIWDIAQGKAVPAAIDDAATTQLAAMETNYDSPITLLSPDDALKSFTVAEGYVVECFASEVEFPDLQNPVQFTFDGRGRLWVCTMPSYPQYLPPYKPNDKLLILEDTDGDGKADKQTVFADGLHIPTGFELGDGGVYVAQQPNLVFLQDTDGDDKADRREIVLEGFDTADSHHSISAFTWGPGGGLYFQEGTFHHTQVETPYGPDRCVNAGVFRYEPTTQKFETFVSYSFANPWGHTFDKWGQNFVADASPGFNYVGAAFSGHIDYPHKHGTLKQFLVKRVRPTCGCEFVSSRQFPAEAQGNYLLNNTIGVQGVLQHKVSDDGSGFKAVEIEPLLLSSDRNFRPTDLQFGPDGALYVVDWFNPLIGHMQHSLRDPNRDHSHGRIWRVRYEKNDLLQTPELTPLPLPQLLDQLKAYEDRTRYRARRALRERPTDDVMAALEVWLGGLDKNDAEYPHHQLEALWVCQHHNVVHKKLLEQVLRSPDYRARAAATRVLCYWRDQLENPLELLKVQATDEHPRVRLEAVRACSFFRTPEALEVALESAALEQDDYLAYTFEETIKQLERALAE</sequence>
<dbReference type="KEGG" id="lcre:Pla8534_33300"/>
<keyword evidence="1" id="KW-0732">Signal</keyword>
<dbReference type="GO" id="GO:0016788">
    <property type="term" value="F:hydrolase activity, acting on ester bonds"/>
    <property type="evidence" value="ECO:0007669"/>
    <property type="project" value="UniProtKB-ARBA"/>
</dbReference>
<dbReference type="InterPro" id="IPR013428">
    <property type="entry name" value="Membrane-bound_put_N"/>
</dbReference>
<dbReference type="SUPFAM" id="SSF63829">
    <property type="entry name" value="Calcium-dependent phosphotriesterase"/>
    <property type="match status" value="1"/>
</dbReference>
<name>A0A518DUK6_9BACT</name>
<dbReference type="InterPro" id="IPR011989">
    <property type="entry name" value="ARM-like"/>
</dbReference>
<dbReference type="InterPro" id="IPR055557">
    <property type="entry name" value="DUF7133"/>
</dbReference>
<dbReference type="PANTHER" id="PTHR33546">
    <property type="entry name" value="LARGE, MULTIFUNCTIONAL SECRETED PROTEIN-RELATED"/>
    <property type="match status" value="1"/>
</dbReference>
<organism evidence="4 5">
    <name type="scientific">Lignipirellula cremea</name>
    <dbReference type="NCBI Taxonomy" id="2528010"/>
    <lineage>
        <taxon>Bacteria</taxon>
        <taxon>Pseudomonadati</taxon>
        <taxon>Planctomycetota</taxon>
        <taxon>Planctomycetia</taxon>
        <taxon>Pirellulales</taxon>
        <taxon>Pirellulaceae</taxon>
        <taxon>Lignipirellula</taxon>
    </lineage>
</organism>
<dbReference type="SUPFAM" id="SSF52266">
    <property type="entry name" value="SGNH hydrolase"/>
    <property type="match status" value="1"/>
</dbReference>
<dbReference type="EMBL" id="CP036433">
    <property type="protein sequence ID" value="QDU95515.1"/>
    <property type="molecule type" value="Genomic_DNA"/>
</dbReference>
<dbReference type="Pfam" id="PF13646">
    <property type="entry name" value="HEAT_2"/>
    <property type="match status" value="1"/>
</dbReference>
<proteinExistence type="predicted"/>
<dbReference type="PANTHER" id="PTHR33546:SF1">
    <property type="entry name" value="LARGE, MULTIFUNCTIONAL SECRETED PROTEIN"/>
    <property type="match status" value="1"/>
</dbReference>
<evidence type="ECO:0000259" key="2">
    <source>
        <dbReference type="Pfam" id="PF13472"/>
    </source>
</evidence>
<dbReference type="InterPro" id="IPR016024">
    <property type="entry name" value="ARM-type_fold"/>
</dbReference>
<evidence type="ECO:0000259" key="3">
    <source>
        <dbReference type="Pfam" id="PF23500"/>
    </source>
</evidence>
<dbReference type="CDD" id="cd01834">
    <property type="entry name" value="SGNH_hydrolase_like_2"/>
    <property type="match status" value="1"/>
</dbReference>
<dbReference type="Gene3D" id="2.120.10.30">
    <property type="entry name" value="TolB, C-terminal domain"/>
    <property type="match status" value="1"/>
</dbReference>
<feature type="signal peptide" evidence="1">
    <location>
        <begin position="1"/>
        <end position="22"/>
    </location>
</feature>
<dbReference type="NCBIfam" id="TIGR02604">
    <property type="entry name" value="Piru_Ver_Nterm"/>
    <property type="match status" value="1"/>
</dbReference>
<dbReference type="SUPFAM" id="SSF48371">
    <property type="entry name" value="ARM repeat"/>
    <property type="match status" value="1"/>
</dbReference>
<dbReference type="InterPro" id="IPR013830">
    <property type="entry name" value="SGNH_hydro"/>
</dbReference>
<gene>
    <name evidence="4" type="ORF">Pla8534_33300</name>
</gene>
<dbReference type="Gene3D" id="1.25.10.10">
    <property type="entry name" value="Leucine-rich Repeat Variant"/>
    <property type="match status" value="1"/>
</dbReference>
<feature type="chain" id="PRO_5021932863" evidence="1">
    <location>
        <begin position="23"/>
        <end position="880"/>
    </location>
</feature>
<feature type="domain" description="DUF7133" evidence="3">
    <location>
        <begin position="350"/>
        <end position="702"/>
    </location>
</feature>